<evidence type="ECO:0000313" key="2">
    <source>
        <dbReference type="EMBL" id="CCO49579.1"/>
    </source>
</evidence>
<accession>A0AAV2VY55</accession>
<feature type="transmembrane region" description="Helical" evidence="1">
    <location>
        <begin position="101"/>
        <end position="123"/>
    </location>
</feature>
<keyword evidence="1" id="KW-0472">Membrane</keyword>
<dbReference type="AlphaFoldDB" id="A0AAV2VY55"/>
<dbReference type="Proteomes" id="UP000018211">
    <property type="component" value="Unassembled WGS sequence"/>
</dbReference>
<name>A0AAV2VY55_9VIBR</name>
<proteinExistence type="predicted"/>
<keyword evidence="1" id="KW-0812">Transmembrane</keyword>
<keyword evidence="1" id="KW-1133">Transmembrane helix</keyword>
<dbReference type="EMBL" id="CAOF01000179">
    <property type="protein sequence ID" value="CCO49579.1"/>
    <property type="molecule type" value="Genomic_DNA"/>
</dbReference>
<reference evidence="2 3" key="1">
    <citation type="journal article" date="2013" name="ISME J.">
        <title>Comparative genomics of pathogenic lineages of Vibrio nigripulchritudo identifies virulence-associated traits.</title>
        <authorList>
            <person name="Goudenege D."/>
            <person name="Labreuche Y."/>
            <person name="Krin E."/>
            <person name="Ansquer D."/>
            <person name="Mangenot S."/>
            <person name="Calteau A."/>
            <person name="Medigue C."/>
            <person name="Mazel D."/>
            <person name="Polz M.F."/>
            <person name="Le Roux F."/>
        </authorList>
    </citation>
    <scope>NUCLEOTIDE SEQUENCE [LARGE SCALE GENOMIC DNA]</scope>
    <source>
        <strain evidence="2 3">SOn1</strain>
    </source>
</reference>
<protein>
    <submittedName>
        <fullName evidence="2">Uncharacterized protein</fullName>
    </submittedName>
</protein>
<evidence type="ECO:0000256" key="1">
    <source>
        <dbReference type="SAM" id="Phobius"/>
    </source>
</evidence>
<sequence>MPNQITQGQRYLDSELRDKLAGEYVLGTQTPRVRRRLEQLIDSDPTWWEHIESWHSHLAGLNPATELFRDSEELAAPPKRVWQQIEASTFNIKKSPQGFKWWWLPTAMTLSLLIGLLIQPVLIPVSTIPDSANVRPVSYLAMMSSESHPNHFALVAYQGDKPGESNIQIQFNLGLQTLPMAEAAVWMKDKTTGELKFIDSLANIQKVRFMSPTEWKALKNSSELLVTMNENPNSRILYRGECVELSQGEVL</sequence>
<dbReference type="RefSeq" id="WP_022613648.1">
    <property type="nucleotide sequence ID" value="NZ_LK391965.1"/>
</dbReference>
<organism evidence="2 3">
    <name type="scientific">Vibrio nigripulchritudo SOn1</name>
    <dbReference type="NCBI Taxonomy" id="1238450"/>
    <lineage>
        <taxon>Bacteria</taxon>
        <taxon>Pseudomonadati</taxon>
        <taxon>Pseudomonadota</taxon>
        <taxon>Gammaproteobacteria</taxon>
        <taxon>Vibrionales</taxon>
        <taxon>Vibrionaceae</taxon>
        <taxon>Vibrio</taxon>
    </lineage>
</organism>
<gene>
    <name evidence="2" type="ORF">VIBNISOn1_830140</name>
</gene>
<comment type="caution">
    <text evidence="2">The sequence shown here is derived from an EMBL/GenBank/DDBJ whole genome shotgun (WGS) entry which is preliminary data.</text>
</comment>
<evidence type="ECO:0000313" key="3">
    <source>
        <dbReference type="Proteomes" id="UP000018211"/>
    </source>
</evidence>